<dbReference type="EMBL" id="BONH01000003">
    <property type="protein sequence ID" value="GIF96149.1"/>
    <property type="molecule type" value="Genomic_DNA"/>
</dbReference>
<name>A0A8J3K8N1_9ACTN</name>
<accession>A0A8J3K8N1</accession>
<comment type="caution">
    <text evidence="1">The sequence shown here is derived from an EMBL/GenBank/DDBJ whole genome shotgun (WGS) entry which is preliminary data.</text>
</comment>
<proteinExistence type="predicted"/>
<dbReference type="Pfam" id="PF19463">
    <property type="entry name" value="DUF6000"/>
    <property type="match status" value="1"/>
</dbReference>
<keyword evidence="2" id="KW-1185">Reference proteome</keyword>
<dbReference type="AlphaFoldDB" id="A0A8J3K8N1"/>
<sequence length="165" mass="17946">MRGLRVDARRISDGELTAMLRLTDWRPRLSAAWLIGLDRRTRFRQTLGELLLAGELAHAGKGYAFALTRFAEPRDAAILVAFLERHLPAGPAYDQGYVLDALVHLDALLGTDHAARILDPAAPWWRPGLAAEPSGFGDRFGKVSALAEETAPKAGRGDGVRVTPP</sequence>
<evidence type="ECO:0000313" key="2">
    <source>
        <dbReference type="Proteomes" id="UP000659904"/>
    </source>
</evidence>
<dbReference type="Proteomes" id="UP000659904">
    <property type="component" value="Unassembled WGS sequence"/>
</dbReference>
<reference evidence="1 2" key="1">
    <citation type="submission" date="2021-01" db="EMBL/GenBank/DDBJ databases">
        <title>Whole genome shotgun sequence of Catellatospora citrea NBRC 14495.</title>
        <authorList>
            <person name="Komaki H."/>
            <person name="Tamura T."/>
        </authorList>
    </citation>
    <scope>NUCLEOTIDE SEQUENCE [LARGE SCALE GENOMIC DNA]</scope>
    <source>
        <strain evidence="1 2">NBRC 14495</strain>
    </source>
</reference>
<evidence type="ECO:0000313" key="1">
    <source>
        <dbReference type="EMBL" id="GIF96149.1"/>
    </source>
</evidence>
<gene>
    <name evidence="1" type="ORF">Cci01nite_12430</name>
</gene>
<dbReference type="InterPro" id="IPR046042">
    <property type="entry name" value="DUF6000"/>
</dbReference>
<organism evidence="1 2">
    <name type="scientific">Catellatospora citrea</name>
    <dbReference type="NCBI Taxonomy" id="53366"/>
    <lineage>
        <taxon>Bacteria</taxon>
        <taxon>Bacillati</taxon>
        <taxon>Actinomycetota</taxon>
        <taxon>Actinomycetes</taxon>
        <taxon>Micromonosporales</taxon>
        <taxon>Micromonosporaceae</taxon>
        <taxon>Catellatospora</taxon>
    </lineage>
</organism>
<protein>
    <submittedName>
        <fullName evidence="1">Uncharacterized protein</fullName>
    </submittedName>
</protein>